<proteinExistence type="predicted"/>
<organism evidence="1 2">
    <name type="scientific">Halteria grandinella</name>
    <dbReference type="NCBI Taxonomy" id="5974"/>
    <lineage>
        <taxon>Eukaryota</taxon>
        <taxon>Sar</taxon>
        <taxon>Alveolata</taxon>
        <taxon>Ciliophora</taxon>
        <taxon>Intramacronucleata</taxon>
        <taxon>Spirotrichea</taxon>
        <taxon>Stichotrichia</taxon>
        <taxon>Sporadotrichida</taxon>
        <taxon>Halteriidae</taxon>
        <taxon>Halteria</taxon>
    </lineage>
</organism>
<comment type="caution">
    <text evidence="1">The sequence shown here is derived from an EMBL/GenBank/DDBJ whole genome shotgun (WGS) entry which is preliminary data.</text>
</comment>
<keyword evidence="2" id="KW-1185">Reference proteome</keyword>
<dbReference type="EMBL" id="RRYP01004315">
    <property type="protein sequence ID" value="TNV82969.1"/>
    <property type="molecule type" value="Genomic_DNA"/>
</dbReference>
<dbReference type="AlphaFoldDB" id="A0A8J8T5F7"/>
<dbReference type="Proteomes" id="UP000785679">
    <property type="component" value="Unassembled WGS sequence"/>
</dbReference>
<protein>
    <submittedName>
        <fullName evidence="1">Uncharacterized protein</fullName>
    </submittedName>
</protein>
<gene>
    <name evidence="1" type="ORF">FGO68_gene12518</name>
</gene>
<sequence>MLYLLVCGRTSSHLGQIKMMKFQGQKQYFRGKNRASKPTALCQHPQYCEAYQHPLKILSNSEQSQLHFGRYRKQTKCPSCQRS</sequence>
<accession>A0A8J8T5F7</accession>
<name>A0A8J8T5F7_HALGN</name>
<reference evidence="1" key="1">
    <citation type="submission" date="2019-06" db="EMBL/GenBank/DDBJ databases">
        <authorList>
            <person name="Zheng W."/>
        </authorList>
    </citation>
    <scope>NUCLEOTIDE SEQUENCE</scope>
    <source>
        <strain evidence="1">QDHG01</strain>
    </source>
</reference>
<evidence type="ECO:0000313" key="2">
    <source>
        <dbReference type="Proteomes" id="UP000785679"/>
    </source>
</evidence>
<evidence type="ECO:0000313" key="1">
    <source>
        <dbReference type="EMBL" id="TNV82969.1"/>
    </source>
</evidence>